<accession>A0ABU9HEC7</accession>
<dbReference type="EMBL" id="JBAKBA010000034">
    <property type="protein sequence ID" value="MEL0660163.1"/>
    <property type="molecule type" value="Genomic_DNA"/>
</dbReference>
<dbReference type="InterPro" id="IPR039246">
    <property type="entry name" value="Flagellar_FlgA"/>
</dbReference>
<protein>
    <recommendedName>
        <fullName evidence="1">Flagella basal body P-ring formation protein FlgA</fullName>
    </recommendedName>
</protein>
<evidence type="ECO:0000313" key="4">
    <source>
        <dbReference type="Proteomes" id="UP001366060"/>
    </source>
</evidence>
<keyword evidence="1" id="KW-0574">Periplasm</keyword>
<feature type="chain" id="PRO_5044995744" description="Flagella basal body P-ring formation protein FlgA" evidence="1">
    <location>
        <begin position="19"/>
        <end position="229"/>
    </location>
</feature>
<dbReference type="RefSeq" id="WP_341628640.1">
    <property type="nucleotide sequence ID" value="NZ_JBAKBA010000034.1"/>
</dbReference>
<dbReference type="Gene3D" id="2.30.30.760">
    <property type="match status" value="1"/>
</dbReference>
<name>A0ABU9HEC7_9GAMM</name>
<feature type="domain" description="Flagella basal body P-ring formation protein FlgA SAF" evidence="2">
    <location>
        <begin position="109"/>
        <end position="227"/>
    </location>
</feature>
<sequence length="229" mass="25644">MFRFTLMILSLVCSYSLADNNYSKEIEKFAESLVFDKYQETFEITGEQKLYIKAIPITDRVTFSKCLVPLQGHIVGDKIKSKTAVKVSCLDATPWDLYIRVKAQILIPLIISSRPISKGEILSNKNIELIYKDKSRVRGSTFTNAQALRGVRLKRNISSKKSIRHKDICYVCEGDKVTITANKSGLIIKASGIALSDGNIGSTVRVENSRTQRIVVGTVYALKEVQVTF</sequence>
<keyword evidence="4" id="KW-1185">Reference proteome</keyword>
<feature type="signal peptide" evidence="1">
    <location>
        <begin position="1"/>
        <end position="18"/>
    </location>
</feature>
<keyword evidence="1" id="KW-1005">Bacterial flagellum biogenesis</keyword>
<comment type="caution">
    <text evidence="3">The sequence shown here is derived from an EMBL/GenBank/DDBJ whole genome shotgun (WGS) entry which is preliminary data.</text>
</comment>
<evidence type="ECO:0000259" key="2">
    <source>
        <dbReference type="Pfam" id="PF13144"/>
    </source>
</evidence>
<keyword evidence="3" id="KW-0966">Cell projection</keyword>
<comment type="function">
    <text evidence="1">Involved in the assembly process of the P-ring formation. It may associate with FlgF on the rod constituting a structure essential for the P-ring assembly or may act as a modulator protein for the P-ring assembly.</text>
</comment>
<dbReference type="PANTHER" id="PTHR36307:SF1">
    <property type="entry name" value="FLAGELLA BASAL BODY P-RING FORMATION PROTEIN FLGA"/>
    <property type="match status" value="1"/>
</dbReference>
<evidence type="ECO:0000256" key="1">
    <source>
        <dbReference type="RuleBase" id="RU362063"/>
    </source>
</evidence>
<organism evidence="3 4">
    <name type="scientific">Psychromonas arctica</name>
    <dbReference type="NCBI Taxonomy" id="168275"/>
    <lineage>
        <taxon>Bacteria</taxon>
        <taxon>Pseudomonadati</taxon>
        <taxon>Pseudomonadota</taxon>
        <taxon>Gammaproteobacteria</taxon>
        <taxon>Alteromonadales</taxon>
        <taxon>Psychromonadaceae</taxon>
        <taxon>Psychromonas</taxon>
    </lineage>
</organism>
<keyword evidence="3" id="KW-0969">Cilium</keyword>
<comment type="subcellular location">
    <subcellularLocation>
        <location evidence="1">Periplasm</location>
    </subcellularLocation>
</comment>
<evidence type="ECO:0000313" key="3">
    <source>
        <dbReference type="EMBL" id="MEL0660163.1"/>
    </source>
</evidence>
<dbReference type="Pfam" id="PF13144">
    <property type="entry name" value="ChapFlgA"/>
    <property type="match status" value="1"/>
</dbReference>
<dbReference type="PANTHER" id="PTHR36307">
    <property type="entry name" value="FLAGELLA BASAL BODY P-RING FORMATION PROTEIN FLGA"/>
    <property type="match status" value="1"/>
</dbReference>
<dbReference type="NCBIfam" id="TIGR03170">
    <property type="entry name" value="flgA_cterm"/>
    <property type="match status" value="1"/>
</dbReference>
<dbReference type="Gene3D" id="3.90.1210.10">
    <property type="entry name" value="Antifreeze-like/N-acetylneuraminic acid synthase C-terminal domain"/>
    <property type="match status" value="1"/>
</dbReference>
<keyword evidence="3" id="KW-0282">Flagellum</keyword>
<dbReference type="InterPro" id="IPR017585">
    <property type="entry name" value="SAF_FlgA"/>
</dbReference>
<reference evidence="3 4" key="1">
    <citation type="submission" date="2024-02" db="EMBL/GenBank/DDBJ databases">
        <title>Bacteria isolated from the canopy kelp, Nereocystis luetkeana.</title>
        <authorList>
            <person name="Pfister C.A."/>
            <person name="Younker I.T."/>
            <person name="Light S.H."/>
        </authorList>
    </citation>
    <scope>NUCLEOTIDE SEQUENCE [LARGE SCALE GENOMIC DNA]</scope>
    <source>
        <strain evidence="3 4">TI.2.07</strain>
    </source>
</reference>
<dbReference type="Proteomes" id="UP001366060">
    <property type="component" value="Unassembled WGS sequence"/>
</dbReference>
<gene>
    <name evidence="3" type="primary">flgA</name>
    <name evidence="3" type="ORF">V6255_13555</name>
</gene>
<dbReference type="CDD" id="cd11614">
    <property type="entry name" value="SAF_CpaB_FlgA_like"/>
    <property type="match status" value="1"/>
</dbReference>
<keyword evidence="1" id="KW-0732">Signal</keyword>
<proteinExistence type="inferred from homology"/>
<comment type="similarity">
    <text evidence="1">Belongs to the FlgA family.</text>
</comment>